<dbReference type="Proteomes" id="UP000800981">
    <property type="component" value="Unassembled WGS sequence"/>
</dbReference>
<accession>A0ABX0GTE1</accession>
<organism evidence="3 4">
    <name type="scientific">Motilibacter deserti</name>
    <dbReference type="NCBI Taxonomy" id="2714956"/>
    <lineage>
        <taxon>Bacteria</taxon>
        <taxon>Bacillati</taxon>
        <taxon>Actinomycetota</taxon>
        <taxon>Actinomycetes</taxon>
        <taxon>Motilibacterales</taxon>
        <taxon>Motilibacteraceae</taxon>
        <taxon>Motilibacter</taxon>
    </lineage>
</organism>
<dbReference type="PANTHER" id="PTHR46268:SF6">
    <property type="entry name" value="UNIVERSAL STRESS PROTEIN UP12"/>
    <property type="match status" value="1"/>
</dbReference>
<dbReference type="Gene3D" id="3.40.50.620">
    <property type="entry name" value="HUPs"/>
    <property type="match status" value="1"/>
</dbReference>
<dbReference type="RefSeq" id="WP_166280669.1">
    <property type="nucleotide sequence ID" value="NZ_JAANNP010000003.1"/>
</dbReference>
<comment type="caution">
    <text evidence="3">The sequence shown here is derived from an EMBL/GenBank/DDBJ whole genome shotgun (WGS) entry which is preliminary data.</text>
</comment>
<dbReference type="EMBL" id="JAANNP010000003">
    <property type="protein sequence ID" value="NHC13778.1"/>
    <property type="molecule type" value="Genomic_DNA"/>
</dbReference>
<dbReference type="InterPro" id="IPR006016">
    <property type="entry name" value="UspA"/>
</dbReference>
<dbReference type="CDD" id="cd00293">
    <property type="entry name" value="USP-like"/>
    <property type="match status" value="1"/>
</dbReference>
<gene>
    <name evidence="3" type="ORF">G9H71_08290</name>
</gene>
<dbReference type="SUPFAM" id="SSF52402">
    <property type="entry name" value="Adenine nucleotide alpha hydrolases-like"/>
    <property type="match status" value="1"/>
</dbReference>
<dbReference type="InterPro" id="IPR014729">
    <property type="entry name" value="Rossmann-like_a/b/a_fold"/>
</dbReference>
<name>A0ABX0GTE1_9ACTN</name>
<comment type="similarity">
    <text evidence="1">Belongs to the universal stress protein A family.</text>
</comment>
<evidence type="ECO:0000259" key="2">
    <source>
        <dbReference type="Pfam" id="PF00582"/>
    </source>
</evidence>
<dbReference type="Pfam" id="PF00582">
    <property type="entry name" value="Usp"/>
    <property type="match status" value="1"/>
</dbReference>
<protein>
    <submittedName>
        <fullName evidence="3">Universal stress protein</fullName>
    </submittedName>
</protein>
<keyword evidence="4" id="KW-1185">Reference proteome</keyword>
<proteinExistence type="inferred from homology"/>
<evidence type="ECO:0000256" key="1">
    <source>
        <dbReference type="ARBA" id="ARBA00008791"/>
    </source>
</evidence>
<dbReference type="PRINTS" id="PR01438">
    <property type="entry name" value="UNVRSLSTRESS"/>
</dbReference>
<evidence type="ECO:0000313" key="4">
    <source>
        <dbReference type="Proteomes" id="UP000800981"/>
    </source>
</evidence>
<sequence>MTIVVGYVPKPEGRAALRRAAEEARLRGERLVVVSSLRAVRDTGADADNQYEQELLTVRDALEAAGIEHEVRQLVRGQEPSEDLIAIAEEVHADVIVIGLRRRSPVGKLILGSNAQRILLDAPCPVLAVKADEDDR</sequence>
<dbReference type="InterPro" id="IPR006015">
    <property type="entry name" value="Universal_stress_UspA"/>
</dbReference>
<reference evidence="3 4" key="1">
    <citation type="submission" date="2020-03" db="EMBL/GenBank/DDBJ databases">
        <title>Two novel Motilibacter sp.</title>
        <authorList>
            <person name="Liu S."/>
        </authorList>
    </citation>
    <scope>NUCLEOTIDE SEQUENCE [LARGE SCALE GENOMIC DNA]</scope>
    <source>
        <strain evidence="3 4">E257</strain>
    </source>
</reference>
<dbReference type="PANTHER" id="PTHR46268">
    <property type="entry name" value="STRESS RESPONSE PROTEIN NHAX"/>
    <property type="match status" value="1"/>
</dbReference>
<evidence type="ECO:0000313" key="3">
    <source>
        <dbReference type="EMBL" id="NHC13778.1"/>
    </source>
</evidence>
<feature type="domain" description="UspA" evidence="2">
    <location>
        <begin position="2"/>
        <end position="130"/>
    </location>
</feature>